<dbReference type="AlphaFoldDB" id="A0A521FW38"/>
<dbReference type="Proteomes" id="UP000316030">
    <property type="component" value="Unassembled WGS sequence"/>
</dbReference>
<evidence type="ECO:0000313" key="2">
    <source>
        <dbReference type="Proteomes" id="UP000316030"/>
    </source>
</evidence>
<organism evidence="1 2">
    <name type="scientific">Thalassovita litoralis</name>
    <dbReference type="NCBI Taxonomy" id="1010611"/>
    <lineage>
        <taxon>Bacteria</taxon>
        <taxon>Pseudomonadati</taxon>
        <taxon>Pseudomonadota</taxon>
        <taxon>Alphaproteobacteria</taxon>
        <taxon>Rhodobacterales</taxon>
        <taxon>Roseobacteraceae</taxon>
        <taxon>Thalassovita</taxon>
    </lineage>
</organism>
<reference evidence="1 2" key="1">
    <citation type="submission" date="2017-05" db="EMBL/GenBank/DDBJ databases">
        <authorList>
            <person name="Varghese N."/>
            <person name="Submissions S."/>
        </authorList>
    </citation>
    <scope>NUCLEOTIDE SEQUENCE [LARGE SCALE GENOMIC DNA]</scope>
    <source>
        <strain evidence="1 2">DSM 29506</strain>
    </source>
</reference>
<protein>
    <recommendedName>
        <fullName evidence="3">Lipoprotein</fullName>
    </recommendedName>
</protein>
<proteinExistence type="predicted"/>
<evidence type="ECO:0000313" key="1">
    <source>
        <dbReference type="EMBL" id="SMP00110.1"/>
    </source>
</evidence>
<accession>A0A521FW38</accession>
<gene>
    <name evidence="1" type="ORF">SAMN06265173_1712</name>
</gene>
<evidence type="ECO:0008006" key="3">
    <source>
        <dbReference type="Google" id="ProtNLM"/>
    </source>
</evidence>
<keyword evidence="2" id="KW-1185">Reference proteome</keyword>
<name>A0A521FW38_9RHOB</name>
<dbReference type="PROSITE" id="PS51257">
    <property type="entry name" value="PROKAR_LIPOPROTEIN"/>
    <property type="match status" value="1"/>
</dbReference>
<sequence>MRLLLIPAITMCLTAGSCLKPVPPAIEAAFFCDVEEPRRFSQAEIDWRRQNAPWNLARDYRTNLTWERECEG</sequence>
<dbReference type="EMBL" id="FXTO01000071">
    <property type="protein sequence ID" value="SMP00110.1"/>
    <property type="molecule type" value="Genomic_DNA"/>
</dbReference>